<dbReference type="SUPFAM" id="SSF102735">
    <property type="entry name" value="Trigger factor ribosome-binding domain"/>
    <property type="match status" value="1"/>
</dbReference>
<dbReference type="RefSeq" id="WP_367958813.1">
    <property type="nucleotide sequence ID" value="NZ_JBAKFH010000002.1"/>
</dbReference>
<evidence type="ECO:0000256" key="14">
    <source>
        <dbReference type="SAM" id="MobiDB-lite"/>
    </source>
</evidence>
<evidence type="ECO:0000256" key="13">
    <source>
        <dbReference type="RuleBase" id="RU003914"/>
    </source>
</evidence>
<feature type="domain" description="PPIase FKBP-type" evidence="15">
    <location>
        <begin position="161"/>
        <end position="246"/>
    </location>
</feature>
<evidence type="ECO:0000256" key="3">
    <source>
        <dbReference type="ARBA" id="ARBA00013194"/>
    </source>
</evidence>
<dbReference type="PANTHER" id="PTHR30560:SF3">
    <property type="entry name" value="TRIGGER FACTOR-LIKE PROTEIN TIG, CHLOROPLASTIC"/>
    <property type="match status" value="1"/>
</dbReference>
<dbReference type="EMBL" id="JBAKFM010000002">
    <property type="protein sequence ID" value="MEX0468966.1"/>
    <property type="molecule type" value="Genomic_DNA"/>
</dbReference>
<reference evidence="16 17" key="1">
    <citation type="submission" date="2024-02" db="EMBL/GenBank/DDBJ databases">
        <title>New especies of Spiribacter isolated from saline water.</title>
        <authorList>
            <person name="Leon M.J."/>
            <person name="De La Haba R."/>
            <person name="Sanchez-Porro C."/>
            <person name="Ventosa A."/>
        </authorList>
    </citation>
    <scope>NUCLEOTIDE SEQUENCE [LARGE SCALE GENOMIC DNA]</scope>
    <source>
        <strain evidence="17">ag22IC6-390</strain>
    </source>
</reference>
<comment type="subcellular location">
    <subcellularLocation>
        <location evidence="11">Cytoplasm</location>
    </subcellularLocation>
    <text evidence="11">About half TF is bound to the ribosome near the polypeptide exit tunnel while the other half is free in the cytoplasm.</text>
</comment>
<dbReference type="Pfam" id="PF05697">
    <property type="entry name" value="Trigger_N"/>
    <property type="match status" value="1"/>
</dbReference>
<comment type="domain">
    <text evidence="11">Consists of 3 domains; the N-terminus binds the ribosome, the middle domain has PPIase activity, while the C-terminus has intrinsic chaperone activity on its own.</text>
</comment>
<dbReference type="Gene3D" id="1.10.3120.10">
    <property type="entry name" value="Trigger factor, C-terminal domain"/>
    <property type="match status" value="1"/>
</dbReference>
<evidence type="ECO:0000256" key="5">
    <source>
        <dbReference type="ARBA" id="ARBA00022618"/>
    </source>
</evidence>
<comment type="similarity">
    <text evidence="2 11 13">Belongs to the FKBP-type PPIase family. Tig subfamily.</text>
</comment>
<dbReference type="HAMAP" id="MF_00303">
    <property type="entry name" value="Trigger_factor_Tig"/>
    <property type="match status" value="1"/>
</dbReference>
<evidence type="ECO:0000256" key="11">
    <source>
        <dbReference type="HAMAP-Rule" id="MF_00303"/>
    </source>
</evidence>
<dbReference type="PROSITE" id="PS50059">
    <property type="entry name" value="FKBP_PPIASE"/>
    <property type="match status" value="1"/>
</dbReference>
<evidence type="ECO:0000313" key="17">
    <source>
        <dbReference type="Proteomes" id="UP001556709"/>
    </source>
</evidence>
<feature type="region of interest" description="Disordered" evidence="14">
    <location>
        <begin position="315"/>
        <end position="335"/>
    </location>
</feature>
<comment type="caution">
    <text evidence="16">The sequence shown here is derived from an EMBL/GenBank/DDBJ whole genome shotgun (WGS) entry which is preliminary data.</text>
</comment>
<dbReference type="Pfam" id="PF00254">
    <property type="entry name" value="FKBP_C"/>
    <property type="match status" value="1"/>
</dbReference>
<sequence>MQVSVEAGEGLKRKLKVQVPSERVDEQVDKKLREMRGQVRLQGFRPGKVPMKVVAKRYGPQVRGEVLDEVVRQTYAEALEQESLRPAGSPQIEPVNLEEGSDIEYEAAFEVIPDIEVSGIESIELTRPVVDIEAADVDRILDRLRKQHAEYAEVDRAAAEGDQVTIDFEGKIDGEDFEGNSGEDVPVPLGEGQMPEPFEQQLVGMQAGETKTVTYTFPEGFPDPAIAGNEAAFEVTVKKVEAAELPDADEAFAEKLGIDGGIDGLRQRITESLERERDQATRTRVKNQVMEALVEQNDIELPQTLVDSEIDQLRQQARERMRQSGAEGDEPELPADQFESEARRRVKLGLLVNEIVRANGIELEPERMQQALQRVASGYEQPEQVMQYYLQNQEMMQSLQLQVMEDQVVDWVTEQATVTDKPMSLDALTSGVEDEDNAKAE</sequence>
<evidence type="ECO:0000256" key="1">
    <source>
        <dbReference type="ARBA" id="ARBA00000971"/>
    </source>
</evidence>
<dbReference type="PANTHER" id="PTHR30560">
    <property type="entry name" value="TRIGGER FACTOR CHAPERONE AND PEPTIDYL-PROLYL CIS/TRANS ISOMERASE"/>
    <property type="match status" value="1"/>
</dbReference>
<dbReference type="InterPro" id="IPR008880">
    <property type="entry name" value="Trigger_fac_C"/>
</dbReference>
<evidence type="ECO:0000259" key="15">
    <source>
        <dbReference type="PROSITE" id="PS50059"/>
    </source>
</evidence>
<evidence type="ECO:0000256" key="7">
    <source>
        <dbReference type="ARBA" id="ARBA00023186"/>
    </source>
</evidence>
<evidence type="ECO:0000313" key="16">
    <source>
        <dbReference type="EMBL" id="MEX0468966.1"/>
    </source>
</evidence>
<dbReference type="EC" id="5.2.1.8" evidence="3 11"/>
<protein>
    <recommendedName>
        <fullName evidence="4 11">Trigger factor</fullName>
        <shortName evidence="11">TF</shortName>
        <ecNumber evidence="3 11">5.2.1.8</ecNumber>
    </recommendedName>
    <alternativeName>
        <fullName evidence="10 11">PPIase</fullName>
    </alternativeName>
</protein>
<evidence type="ECO:0000256" key="10">
    <source>
        <dbReference type="ARBA" id="ARBA00029986"/>
    </source>
</evidence>
<organism evidence="16 17">
    <name type="scientific">Spiribacter pallidus</name>
    <dbReference type="NCBI Taxonomy" id="1987936"/>
    <lineage>
        <taxon>Bacteria</taxon>
        <taxon>Pseudomonadati</taxon>
        <taxon>Pseudomonadota</taxon>
        <taxon>Gammaproteobacteria</taxon>
        <taxon>Chromatiales</taxon>
        <taxon>Ectothiorhodospiraceae</taxon>
        <taxon>Spiribacter</taxon>
    </lineage>
</organism>
<evidence type="ECO:0000256" key="6">
    <source>
        <dbReference type="ARBA" id="ARBA00023110"/>
    </source>
</evidence>
<evidence type="ECO:0000256" key="2">
    <source>
        <dbReference type="ARBA" id="ARBA00005464"/>
    </source>
</evidence>
<dbReference type="InterPro" id="IPR046357">
    <property type="entry name" value="PPIase_dom_sf"/>
</dbReference>
<dbReference type="InterPro" id="IPR005215">
    <property type="entry name" value="Trig_fac"/>
</dbReference>
<evidence type="ECO:0000256" key="12">
    <source>
        <dbReference type="PROSITE-ProRule" id="PRU00277"/>
    </source>
</evidence>
<dbReference type="Proteomes" id="UP001556709">
    <property type="component" value="Unassembled WGS sequence"/>
</dbReference>
<gene>
    <name evidence="11 16" type="primary">tig</name>
    <name evidence="16" type="ORF">V6X73_04400</name>
</gene>
<comment type="catalytic activity">
    <reaction evidence="1 11 12">
        <text>[protein]-peptidylproline (omega=180) = [protein]-peptidylproline (omega=0)</text>
        <dbReference type="Rhea" id="RHEA:16237"/>
        <dbReference type="Rhea" id="RHEA-COMP:10747"/>
        <dbReference type="Rhea" id="RHEA-COMP:10748"/>
        <dbReference type="ChEBI" id="CHEBI:83833"/>
        <dbReference type="ChEBI" id="CHEBI:83834"/>
        <dbReference type="EC" id="5.2.1.8"/>
    </reaction>
</comment>
<dbReference type="InterPro" id="IPR027304">
    <property type="entry name" value="Trigger_fact/SurA_dom_sf"/>
</dbReference>
<dbReference type="NCBIfam" id="TIGR00115">
    <property type="entry name" value="tig"/>
    <property type="match status" value="1"/>
</dbReference>
<keyword evidence="6 11" id="KW-0697">Rotamase</keyword>
<dbReference type="SUPFAM" id="SSF109998">
    <property type="entry name" value="Triger factor/SurA peptide-binding domain-like"/>
    <property type="match status" value="1"/>
</dbReference>
<proteinExistence type="inferred from homology"/>
<evidence type="ECO:0000256" key="9">
    <source>
        <dbReference type="ARBA" id="ARBA00023306"/>
    </source>
</evidence>
<dbReference type="SUPFAM" id="SSF54534">
    <property type="entry name" value="FKBP-like"/>
    <property type="match status" value="1"/>
</dbReference>
<keyword evidence="17" id="KW-1185">Reference proteome</keyword>
<dbReference type="Gene3D" id="3.30.70.1050">
    <property type="entry name" value="Trigger factor ribosome-binding domain"/>
    <property type="match status" value="1"/>
</dbReference>
<dbReference type="Gene3D" id="3.10.50.40">
    <property type="match status" value="1"/>
</dbReference>
<dbReference type="InterPro" id="IPR036611">
    <property type="entry name" value="Trigger_fac_ribosome-bd_sf"/>
</dbReference>
<keyword evidence="7 11" id="KW-0143">Chaperone</keyword>
<dbReference type="InterPro" id="IPR001179">
    <property type="entry name" value="PPIase_FKBP_dom"/>
</dbReference>
<evidence type="ECO:0000256" key="4">
    <source>
        <dbReference type="ARBA" id="ARBA00016902"/>
    </source>
</evidence>
<evidence type="ECO:0000256" key="8">
    <source>
        <dbReference type="ARBA" id="ARBA00023235"/>
    </source>
</evidence>
<keyword evidence="8 11" id="KW-0413">Isomerase</keyword>
<name>A0ABV3TCK0_9GAMM</name>
<dbReference type="InterPro" id="IPR037041">
    <property type="entry name" value="Trigger_fac_C_sf"/>
</dbReference>
<keyword evidence="5 11" id="KW-0132">Cell division</keyword>
<keyword evidence="11" id="KW-0963">Cytoplasm</keyword>
<dbReference type="PIRSF" id="PIRSF003095">
    <property type="entry name" value="Trigger_factor"/>
    <property type="match status" value="1"/>
</dbReference>
<dbReference type="Pfam" id="PF05698">
    <property type="entry name" value="Trigger_C"/>
    <property type="match status" value="1"/>
</dbReference>
<dbReference type="InterPro" id="IPR008881">
    <property type="entry name" value="Trigger_fac_ribosome-bd_bac"/>
</dbReference>
<keyword evidence="9 11" id="KW-0131">Cell cycle</keyword>
<comment type="function">
    <text evidence="11">Involved in protein export. Acts as a chaperone by maintaining the newly synthesized protein in an open conformation. Functions as a peptidyl-prolyl cis-trans isomerase.</text>
</comment>
<dbReference type="GO" id="GO:0003755">
    <property type="term" value="F:peptidyl-prolyl cis-trans isomerase activity"/>
    <property type="evidence" value="ECO:0007669"/>
    <property type="project" value="UniProtKB-EC"/>
</dbReference>
<accession>A0ABV3TCK0</accession>